<sequence>MGTNMTASVKQQFTHK</sequence>
<evidence type="ECO:0000313" key="1">
    <source>
        <dbReference type="EMBL" id="MBX46951.1"/>
    </source>
</evidence>
<name>A0A2P2NX57_RHIMU</name>
<organism evidence="1">
    <name type="scientific">Rhizophora mucronata</name>
    <name type="common">Asiatic mangrove</name>
    <dbReference type="NCBI Taxonomy" id="61149"/>
    <lineage>
        <taxon>Eukaryota</taxon>
        <taxon>Viridiplantae</taxon>
        <taxon>Streptophyta</taxon>
        <taxon>Embryophyta</taxon>
        <taxon>Tracheophyta</taxon>
        <taxon>Spermatophyta</taxon>
        <taxon>Magnoliopsida</taxon>
        <taxon>eudicotyledons</taxon>
        <taxon>Gunneridae</taxon>
        <taxon>Pentapetalae</taxon>
        <taxon>rosids</taxon>
        <taxon>fabids</taxon>
        <taxon>Malpighiales</taxon>
        <taxon>Rhizophoraceae</taxon>
        <taxon>Rhizophora</taxon>
    </lineage>
</organism>
<reference evidence="1" key="1">
    <citation type="submission" date="2018-02" db="EMBL/GenBank/DDBJ databases">
        <title>Rhizophora mucronata_Transcriptome.</title>
        <authorList>
            <person name="Meera S.P."/>
            <person name="Sreeshan A."/>
            <person name="Augustine A."/>
        </authorList>
    </citation>
    <scope>NUCLEOTIDE SEQUENCE</scope>
    <source>
        <tissue evidence="1">Leaf</tissue>
    </source>
</reference>
<protein>
    <submittedName>
        <fullName evidence="1">Uncharacterized protein</fullName>
    </submittedName>
</protein>
<dbReference type="AlphaFoldDB" id="A0A2P2NX57"/>
<accession>A0A2P2NX57</accession>
<proteinExistence type="predicted"/>
<dbReference type="EMBL" id="GGEC01066467">
    <property type="protein sequence ID" value="MBX46951.1"/>
    <property type="molecule type" value="Transcribed_RNA"/>
</dbReference>